<organism evidence="3 4">
    <name type="scientific">Pseudofrankia asymbiotica</name>
    <dbReference type="NCBI Taxonomy" id="1834516"/>
    <lineage>
        <taxon>Bacteria</taxon>
        <taxon>Bacillati</taxon>
        <taxon>Actinomycetota</taxon>
        <taxon>Actinomycetes</taxon>
        <taxon>Frankiales</taxon>
        <taxon>Frankiaceae</taxon>
        <taxon>Pseudofrankia</taxon>
    </lineage>
</organism>
<keyword evidence="1" id="KW-0472">Membrane</keyword>
<feature type="transmembrane region" description="Helical" evidence="1">
    <location>
        <begin position="36"/>
        <end position="57"/>
    </location>
</feature>
<protein>
    <recommendedName>
        <fullName evidence="2">DUF4234 domain-containing protein</fullName>
    </recommendedName>
</protein>
<name>A0A1V2I8V5_9ACTN</name>
<dbReference type="Pfam" id="PF14018">
    <property type="entry name" value="DUF4234"/>
    <property type="match status" value="1"/>
</dbReference>
<evidence type="ECO:0000313" key="3">
    <source>
        <dbReference type="EMBL" id="ONH28439.1"/>
    </source>
</evidence>
<evidence type="ECO:0000259" key="2">
    <source>
        <dbReference type="Pfam" id="PF14018"/>
    </source>
</evidence>
<keyword evidence="1" id="KW-1133">Transmembrane helix</keyword>
<dbReference type="EMBL" id="MOMC01000040">
    <property type="protein sequence ID" value="ONH28439.1"/>
    <property type="molecule type" value="Genomic_DNA"/>
</dbReference>
<keyword evidence="4" id="KW-1185">Reference proteome</keyword>
<feature type="transmembrane region" description="Helical" evidence="1">
    <location>
        <begin position="113"/>
        <end position="131"/>
    </location>
</feature>
<accession>A0A1V2I8V5</accession>
<dbReference type="AlphaFoldDB" id="A0A1V2I8V5"/>
<feature type="transmembrane region" description="Helical" evidence="1">
    <location>
        <begin position="69"/>
        <end position="93"/>
    </location>
</feature>
<evidence type="ECO:0000313" key="4">
    <source>
        <dbReference type="Proteomes" id="UP000188929"/>
    </source>
</evidence>
<dbReference type="Proteomes" id="UP000188929">
    <property type="component" value="Unassembled WGS sequence"/>
</dbReference>
<keyword evidence="1" id="KW-0812">Transmembrane</keyword>
<sequence>MTNPGATPQWAPPHRPEPDASAGAGWGVLGKHRNPVAVWLGLPLITLGIYGLVWIYKTNRELSQYDRRIAVNPVMSVLACTFGAILLVPPFVAVWRLCGRTAQAQRAAGVPEVSIGLAFLLFLIGFGPLFLQLEINKIWSRYPAAVEGQQVPLGA</sequence>
<evidence type="ECO:0000256" key="1">
    <source>
        <dbReference type="SAM" id="Phobius"/>
    </source>
</evidence>
<feature type="domain" description="DUF4234" evidence="2">
    <location>
        <begin position="35"/>
        <end position="93"/>
    </location>
</feature>
<proteinExistence type="predicted"/>
<reference evidence="4" key="1">
    <citation type="submission" date="2016-10" db="EMBL/GenBank/DDBJ databases">
        <title>Frankia sp. NRRL B-16386 Genome sequencing.</title>
        <authorList>
            <person name="Ghodhbane-Gtari F."/>
            <person name="Swanson E."/>
            <person name="Gueddou A."/>
            <person name="Hezbri K."/>
            <person name="Ktari K."/>
            <person name="Nouioui I."/>
            <person name="Morris K."/>
            <person name="Simpson S."/>
            <person name="Abebe-Akele F."/>
            <person name="Thomas K."/>
            <person name="Gtari M."/>
            <person name="Tisa L.S."/>
        </authorList>
    </citation>
    <scope>NUCLEOTIDE SEQUENCE [LARGE SCALE GENOMIC DNA]</scope>
    <source>
        <strain evidence="4">NRRL B-16386</strain>
    </source>
</reference>
<dbReference type="InterPro" id="IPR025328">
    <property type="entry name" value="DUF4234"/>
</dbReference>
<comment type="caution">
    <text evidence="3">The sequence shown here is derived from an EMBL/GenBank/DDBJ whole genome shotgun (WGS) entry which is preliminary data.</text>
</comment>
<gene>
    <name evidence="3" type="ORF">BL253_19865</name>
</gene>